<organism evidence="2 3">
    <name type="scientific">Colletotrichum navitas</name>
    <dbReference type="NCBI Taxonomy" id="681940"/>
    <lineage>
        <taxon>Eukaryota</taxon>
        <taxon>Fungi</taxon>
        <taxon>Dikarya</taxon>
        <taxon>Ascomycota</taxon>
        <taxon>Pezizomycotina</taxon>
        <taxon>Sordariomycetes</taxon>
        <taxon>Hypocreomycetidae</taxon>
        <taxon>Glomerellales</taxon>
        <taxon>Glomerellaceae</taxon>
        <taxon>Colletotrichum</taxon>
        <taxon>Colletotrichum graminicola species complex</taxon>
    </lineage>
</organism>
<comment type="caution">
    <text evidence="2">The sequence shown here is derived from an EMBL/GenBank/DDBJ whole genome shotgun (WGS) entry which is preliminary data.</text>
</comment>
<evidence type="ECO:0000313" key="2">
    <source>
        <dbReference type="EMBL" id="KAK1586139.1"/>
    </source>
</evidence>
<dbReference type="Proteomes" id="UP001230504">
    <property type="component" value="Unassembled WGS sequence"/>
</dbReference>
<gene>
    <name evidence="2" type="ORF">LY79DRAFT_240652</name>
</gene>
<protein>
    <submittedName>
        <fullName evidence="2">Uncharacterized protein</fullName>
    </submittedName>
</protein>
<proteinExistence type="predicted"/>
<reference evidence="2" key="1">
    <citation type="submission" date="2021-06" db="EMBL/GenBank/DDBJ databases">
        <title>Comparative genomics, transcriptomics and evolutionary studies reveal genomic signatures of adaptation to plant cell wall in hemibiotrophic fungi.</title>
        <authorList>
            <consortium name="DOE Joint Genome Institute"/>
            <person name="Baroncelli R."/>
            <person name="Diaz J.F."/>
            <person name="Benocci T."/>
            <person name="Peng M."/>
            <person name="Battaglia E."/>
            <person name="Haridas S."/>
            <person name="Andreopoulos W."/>
            <person name="Labutti K."/>
            <person name="Pangilinan J."/>
            <person name="Floch G.L."/>
            <person name="Makela M.R."/>
            <person name="Henrissat B."/>
            <person name="Grigoriev I.V."/>
            <person name="Crouch J.A."/>
            <person name="De Vries R.P."/>
            <person name="Sukno S.A."/>
            <person name="Thon M.R."/>
        </authorList>
    </citation>
    <scope>NUCLEOTIDE SEQUENCE</scope>
    <source>
        <strain evidence="2">CBS 125086</strain>
    </source>
</reference>
<evidence type="ECO:0000313" key="3">
    <source>
        <dbReference type="Proteomes" id="UP001230504"/>
    </source>
</evidence>
<dbReference type="AlphaFoldDB" id="A0AAD8PXZ3"/>
<dbReference type="EMBL" id="JAHLJV010000038">
    <property type="protein sequence ID" value="KAK1586139.1"/>
    <property type="molecule type" value="Genomic_DNA"/>
</dbReference>
<name>A0AAD8PXZ3_9PEZI</name>
<keyword evidence="3" id="KW-1185">Reference proteome</keyword>
<evidence type="ECO:0000256" key="1">
    <source>
        <dbReference type="SAM" id="MobiDB-lite"/>
    </source>
</evidence>
<dbReference type="GeneID" id="85435982"/>
<feature type="region of interest" description="Disordered" evidence="1">
    <location>
        <begin position="205"/>
        <end position="227"/>
    </location>
</feature>
<accession>A0AAD8PXZ3</accession>
<sequence length="227" mass="23905">MFVGLEARFLPLQEIFILGFPCTGGVGTTRHLHPTDMLGVGVCGRPRSISSLESGQLPGCLHHRITGTAGIPAAGRETLASIHLLPLEMESLSKQTTASVAFADAIVMGKAVEGFCLPLTHSAPPPCKPSPPSSPAPRNTWLLLPRLRPNPPHGKKATTAAGREAQIRGRLFRSTPYEQAPKNPPMSNGFMPGQLLVALVGLRCDDPTTAGSKQRSRAIPTGGGQGD</sequence>
<dbReference type="RefSeq" id="XP_060413097.1">
    <property type="nucleotide sequence ID" value="XM_060551742.1"/>
</dbReference>